<feature type="domain" description="Histidine kinase" evidence="15">
    <location>
        <begin position="121"/>
        <end position="326"/>
    </location>
</feature>
<feature type="coiled-coil region" evidence="13">
    <location>
        <begin position="91"/>
        <end position="118"/>
    </location>
</feature>
<dbReference type="InterPro" id="IPR003594">
    <property type="entry name" value="HATPase_dom"/>
</dbReference>
<dbReference type="EC" id="2.7.13.3" evidence="3"/>
<evidence type="ECO:0000313" key="16">
    <source>
        <dbReference type="EMBL" id="MBA2175413.1"/>
    </source>
</evidence>
<evidence type="ECO:0000256" key="1">
    <source>
        <dbReference type="ARBA" id="ARBA00000085"/>
    </source>
</evidence>
<keyword evidence="9" id="KW-0067">ATP-binding</keyword>
<evidence type="ECO:0000256" key="6">
    <source>
        <dbReference type="ARBA" id="ARBA00022692"/>
    </source>
</evidence>
<gene>
    <name evidence="16" type="ORF">H0266_10955</name>
</gene>
<feature type="transmembrane region" description="Helical" evidence="14">
    <location>
        <begin position="12"/>
        <end position="29"/>
    </location>
</feature>
<name>A0A838CU49_9BACI</name>
<accession>A0A838CU49</accession>
<evidence type="ECO:0000256" key="14">
    <source>
        <dbReference type="SAM" id="Phobius"/>
    </source>
</evidence>
<dbReference type="RefSeq" id="WP_181472429.1">
    <property type="nucleotide sequence ID" value="NZ_JACEFG010000002.1"/>
</dbReference>
<dbReference type="InterPro" id="IPR004358">
    <property type="entry name" value="Sig_transdc_His_kin-like_C"/>
</dbReference>
<dbReference type="SUPFAM" id="SSF55874">
    <property type="entry name" value="ATPase domain of HSP90 chaperone/DNA topoisomerase II/histidine kinase"/>
    <property type="match status" value="1"/>
</dbReference>
<dbReference type="GO" id="GO:0005524">
    <property type="term" value="F:ATP binding"/>
    <property type="evidence" value="ECO:0007669"/>
    <property type="project" value="UniProtKB-KW"/>
</dbReference>
<evidence type="ECO:0000256" key="10">
    <source>
        <dbReference type="ARBA" id="ARBA00022989"/>
    </source>
</evidence>
<dbReference type="PRINTS" id="PR00344">
    <property type="entry name" value="BCTRLSENSOR"/>
</dbReference>
<keyword evidence="11" id="KW-0902">Two-component regulatory system</keyword>
<comment type="caution">
    <text evidence="16">The sequence shown here is derived from an EMBL/GenBank/DDBJ whole genome shotgun (WGS) entry which is preliminary data.</text>
</comment>
<keyword evidence="7" id="KW-0547">Nucleotide-binding</keyword>
<dbReference type="PROSITE" id="PS50109">
    <property type="entry name" value="HIS_KIN"/>
    <property type="match status" value="1"/>
</dbReference>
<evidence type="ECO:0000259" key="15">
    <source>
        <dbReference type="PROSITE" id="PS50109"/>
    </source>
</evidence>
<dbReference type="EMBL" id="JACEFG010000002">
    <property type="protein sequence ID" value="MBA2175413.1"/>
    <property type="molecule type" value="Genomic_DNA"/>
</dbReference>
<comment type="catalytic activity">
    <reaction evidence="1">
        <text>ATP + protein L-histidine = ADP + protein N-phospho-L-histidine.</text>
        <dbReference type="EC" id="2.7.13.3"/>
    </reaction>
</comment>
<evidence type="ECO:0000256" key="4">
    <source>
        <dbReference type="ARBA" id="ARBA00022475"/>
    </source>
</evidence>
<evidence type="ECO:0000313" key="17">
    <source>
        <dbReference type="Proteomes" id="UP000571017"/>
    </source>
</evidence>
<dbReference type="GO" id="GO:0000155">
    <property type="term" value="F:phosphorelay sensor kinase activity"/>
    <property type="evidence" value="ECO:0007669"/>
    <property type="project" value="TreeGrafter"/>
</dbReference>
<dbReference type="AlphaFoldDB" id="A0A838CU49"/>
<dbReference type="InterPro" id="IPR005467">
    <property type="entry name" value="His_kinase_dom"/>
</dbReference>
<dbReference type="GO" id="GO:0016036">
    <property type="term" value="P:cellular response to phosphate starvation"/>
    <property type="evidence" value="ECO:0007669"/>
    <property type="project" value="TreeGrafter"/>
</dbReference>
<feature type="transmembrane region" description="Helical" evidence="14">
    <location>
        <begin position="35"/>
        <end position="55"/>
    </location>
</feature>
<dbReference type="Gene3D" id="3.30.565.10">
    <property type="entry name" value="Histidine kinase-like ATPase, C-terminal domain"/>
    <property type="match status" value="1"/>
</dbReference>
<evidence type="ECO:0000256" key="11">
    <source>
        <dbReference type="ARBA" id="ARBA00023012"/>
    </source>
</evidence>
<keyword evidence="12 14" id="KW-0472">Membrane</keyword>
<keyword evidence="4" id="KW-1003">Cell membrane</keyword>
<dbReference type="Pfam" id="PF02518">
    <property type="entry name" value="HATPase_c"/>
    <property type="match status" value="1"/>
</dbReference>
<dbReference type="SMART" id="SM00387">
    <property type="entry name" value="HATPase_c"/>
    <property type="match status" value="1"/>
</dbReference>
<proteinExistence type="predicted"/>
<dbReference type="InterPro" id="IPR036890">
    <property type="entry name" value="HATPase_C_sf"/>
</dbReference>
<evidence type="ECO:0000256" key="13">
    <source>
        <dbReference type="SAM" id="Coils"/>
    </source>
</evidence>
<keyword evidence="17" id="KW-1185">Reference proteome</keyword>
<keyword evidence="13" id="KW-0175">Coiled coil</keyword>
<evidence type="ECO:0000256" key="8">
    <source>
        <dbReference type="ARBA" id="ARBA00022777"/>
    </source>
</evidence>
<dbReference type="GO" id="GO:0005886">
    <property type="term" value="C:plasma membrane"/>
    <property type="evidence" value="ECO:0007669"/>
    <property type="project" value="UniProtKB-SubCell"/>
</dbReference>
<reference evidence="16 17" key="1">
    <citation type="journal article" date="2004" name="Extremophiles">
        <title>Halobacillus locisalis sp. nov., a halophilic bacterium isolated from a marine solar saltern of the Yellow Sea in Korea.</title>
        <authorList>
            <person name="Yoon J.H."/>
            <person name="Kang K.H."/>
            <person name="Oh T.K."/>
            <person name="Park Y.H."/>
        </authorList>
    </citation>
    <scope>NUCLEOTIDE SEQUENCE [LARGE SCALE GENOMIC DNA]</scope>
    <source>
        <strain evidence="16 17">KCTC 3788</strain>
    </source>
</reference>
<keyword evidence="10 14" id="KW-1133">Transmembrane helix</keyword>
<evidence type="ECO:0000256" key="12">
    <source>
        <dbReference type="ARBA" id="ARBA00023136"/>
    </source>
</evidence>
<keyword evidence="6 14" id="KW-0812">Transmembrane</keyword>
<evidence type="ECO:0000256" key="2">
    <source>
        <dbReference type="ARBA" id="ARBA00004651"/>
    </source>
</evidence>
<protein>
    <recommendedName>
        <fullName evidence="3">histidine kinase</fullName>
        <ecNumber evidence="3">2.7.13.3</ecNumber>
    </recommendedName>
</protein>
<keyword evidence="8 16" id="KW-0418">Kinase</keyword>
<evidence type="ECO:0000256" key="3">
    <source>
        <dbReference type="ARBA" id="ARBA00012438"/>
    </source>
</evidence>
<dbReference type="InterPro" id="IPR050351">
    <property type="entry name" value="BphY/WalK/GraS-like"/>
</dbReference>
<comment type="subcellular location">
    <subcellularLocation>
        <location evidence="2">Cell membrane</location>
        <topology evidence="2">Multi-pass membrane protein</topology>
    </subcellularLocation>
</comment>
<keyword evidence="5" id="KW-0808">Transferase</keyword>
<dbReference type="PANTHER" id="PTHR45453:SF2">
    <property type="entry name" value="HISTIDINE KINASE"/>
    <property type="match status" value="1"/>
</dbReference>
<organism evidence="16 17">
    <name type="scientific">Halobacillus locisalis</name>
    <dbReference type="NCBI Taxonomy" id="220753"/>
    <lineage>
        <taxon>Bacteria</taxon>
        <taxon>Bacillati</taxon>
        <taxon>Bacillota</taxon>
        <taxon>Bacilli</taxon>
        <taxon>Bacillales</taxon>
        <taxon>Bacillaceae</taxon>
        <taxon>Halobacillus</taxon>
    </lineage>
</organism>
<evidence type="ECO:0000256" key="7">
    <source>
        <dbReference type="ARBA" id="ARBA00022741"/>
    </source>
</evidence>
<evidence type="ECO:0000256" key="9">
    <source>
        <dbReference type="ARBA" id="ARBA00022840"/>
    </source>
</evidence>
<sequence length="334" mass="39103">MIRTFLLERISWIVFFVVLQVLSLFLALVDQTVSLSSALYYVFLSCILMVIFLFIRYRKETPFYAEMKERDNDLDLTTFPEADSPFESVVETNVREQIDRLKQELSRNQNLLEEEKDDLLSWIHEVKTPMTAMRLIIDRIDDYKLKSQLTFEWMRIDLLLDQQLHQKRIPFIENDLYIEEVELEPLLVDEIKSLRSWCMQKGIGFDIDLQVEQVLSDAKWLAFILRQLMTNAIKYSEQSDITLTSFEKSGRTHLLIKDHGRGIDPRDLPRIFEKGFTSTTDHQHAAATGMGLYLADRIRQAMKIQIEVASKLGGGTTFTLIFPNQNEFTKLRSM</sequence>
<evidence type="ECO:0000256" key="5">
    <source>
        <dbReference type="ARBA" id="ARBA00022679"/>
    </source>
</evidence>
<dbReference type="Proteomes" id="UP000571017">
    <property type="component" value="Unassembled WGS sequence"/>
</dbReference>
<dbReference type="PANTHER" id="PTHR45453">
    <property type="entry name" value="PHOSPHATE REGULON SENSOR PROTEIN PHOR"/>
    <property type="match status" value="1"/>
</dbReference>
<dbReference type="GO" id="GO:0004721">
    <property type="term" value="F:phosphoprotein phosphatase activity"/>
    <property type="evidence" value="ECO:0007669"/>
    <property type="project" value="TreeGrafter"/>
</dbReference>